<dbReference type="PROSITE" id="PS00237">
    <property type="entry name" value="G_PROTEIN_RECEP_F1_1"/>
    <property type="match status" value="1"/>
</dbReference>
<comment type="caution">
    <text evidence="13">The sequence shown here is derived from an EMBL/GenBank/DDBJ whole genome shotgun (WGS) entry which is preliminary data.</text>
</comment>
<feature type="transmembrane region" description="Helical" evidence="11">
    <location>
        <begin position="157"/>
        <end position="180"/>
    </location>
</feature>
<comment type="subcellular location">
    <subcellularLocation>
        <location evidence="1">Membrane</location>
        <topology evidence="1">Multi-pass membrane protein</topology>
    </subcellularLocation>
</comment>
<keyword evidence="5 9" id="KW-0297">G-protein coupled receptor</keyword>
<feature type="transmembrane region" description="Helical" evidence="11">
    <location>
        <begin position="117"/>
        <end position="134"/>
    </location>
</feature>
<dbReference type="PRINTS" id="PR00237">
    <property type="entry name" value="GPCRRHODOPSN"/>
</dbReference>
<dbReference type="AlphaFoldDB" id="A0A3M6TQQ9"/>
<evidence type="ECO:0000256" key="7">
    <source>
        <dbReference type="ARBA" id="ARBA00023170"/>
    </source>
</evidence>
<keyword evidence="7 9" id="KW-0675">Receptor</keyword>
<dbReference type="EMBL" id="RCHS01003141">
    <property type="protein sequence ID" value="RMX43745.1"/>
    <property type="molecule type" value="Genomic_DNA"/>
</dbReference>
<feature type="transmembrane region" description="Helical" evidence="11">
    <location>
        <begin position="84"/>
        <end position="105"/>
    </location>
</feature>
<dbReference type="STRING" id="46731.A0A3M6TQQ9"/>
<name>A0A3M6TQQ9_POCDA</name>
<keyword evidence="6 11" id="KW-0472">Membrane</keyword>
<evidence type="ECO:0000256" key="5">
    <source>
        <dbReference type="ARBA" id="ARBA00023040"/>
    </source>
</evidence>
<protein>
    <recommendedName>
        <fullName evidence="12">G-protein coupled receptors family 1 profile domain-containing protein</fullName>
    </recommendedName>
</protein>
<dbReference type="InterPro" id="IPR017452">
    <property type="entry name" value="GPCR_Rhodpsn_7TM"/>
</dbReference>
<dbReference type="PANTHER" id="PTHR45695:SF9">
    <property type="entry name" value="LEUCOKININ RECEPTOR"/>
    <property type="match status" value="1"/>
</dbReference>
<dbReference type="PRINTS" id="PR01012">
    <property type="entry name" value="NRPEPTIDEYR"/>
</dbReference>
<proteinExistence type="inferred from homology"/>
<evidence type="ECO:0000259" key="12">
    <source>
        <dbReference type="PROSITE" id="PS50262"/>
    </source>
</evidence>
<dbReference type="Pfam" id="PF00001">
    <property type="entry name" value="7tm_1"/>
    <property type="match status" value="1"/>
</dbReference>
<keyword evidence="14" id="KW-1185">Reference proteome</keyword>
<dbReference type="SMART" id="SM01381">
    <property type="entry name" value="7TM_GPCR_Srsx"/>
    <property type="match status" value="1"/>
</dbReference>
<evidence type="ECO:0000256" key="8">
    <source>
        <dbReference type="ARBA" id="ARBA00023224"/>
    </source>
</evidence>
<feature type="transmembrane region" description="Helical" evidence="11">
    <location>
        <begin position="343"/>
        <end position="361"/>
    </location>
</feature>
<evidence type="ECO:0000256" key="6">
    <source>
        <dbReference type="ARBA" id="ARBA00023136"/>
    </source>
</evidence>
<accession>A0A3M6TQQ9</accession>
<organism evidence="13 14">
    <name type="scientific">Pocillopora damicornis</name>
    <name type="common">Cauliflower coral</name>
    <name type="synonym">Millepora damicornis</name>
    <dbReference type="NCBI Taxonomy" id="46731"/>
    <lineage>
        <taxon>Eukaryota</taxon>
        <taxon>Metazoa</taxon>
        <taxon>Cnidaria</taxon>
        <taxon>Anthozoa</taxon>
        <taxon>Hexacorallia</taxon>
        <taxon>Scleractinia</taxon>
        <taxon>Astrocoeniina</taxon>
        <taxon>Pocilloporidae</taxon>
        <taxon>Pocillopora</taxon>
    </lineage>
</organism>
<comment type="similarity">
    <text evidence="2 9">Belongs to the G-protein coupled receptor 1 family.</text>
</comment>
<feature type="transmembrane region" description="Helical" evidence="11">
    <location>
        <begin position="247"/>
        <end position="275"/>
    </location>
</feature>
<evidence type="ECO:0000256" key="1">
    <source>
        <dbReference type="ARBA" id="ARBA00004141"/>
    </source>
</evidence>
<evidence type="ECO:0000256" key="2">
    <source>
        <dbReference type="ARBA" id="ARBA00010663"/>
    </source>
</evidence>
<dbReference type="OrthoDB" id="5965524at2759"/>
<dbReference type="GO" id="GO:0005886">
    <property type="term" value="C:plasma membrane"/>
    <property type="evidence" value="ECO:0007669"/>
    <property type="project" value="TreeGrafter"/>
</dbReference>
<keyword evidence="3 9" id="KW-0812">Transmembrane</keyword>
<dbReference type="SUPFAM" id="SSF81321">
    <property type="entry name" value="Family A G protein-coupled receptor-like"/>
    <property type="match status" value="1"/>
</dbReference>
<evidence type="ECO:0000313" key="13">
    <source>
        <dbReference type="EMBL" id="RMX43745.1"/>
    </source>
</evidence>
<sequence length="399" mass="45234">MNEVRKQFRRKRKESRRERDGENIQLSTFKTPLDRILEEYSFIQIQRSLKCVVKFDPMADNSNSTVEPRFCFLGNDKEVEVALAVFYSVIAILGITGNALVINVVRQNRHMRTTTNIMLVNIAVSDILSLIWSLPKRYFDIVDAHPSEEMGKWLCKFVTASNMAAITLAVSVYTLSLLAIERYHSLVKPFQPPWINENNVVYALATTWVAASVAQIPAFIETTFNEVRCSCESPWTSNDTARSMRDAVVVIITVNIFFPIIIISFCYALVINALHFNNANSARTFDPRDLQSKRKIVKLLMIVTVVFYACFLPFGLYMMILASNYADKLGDDGKNALSNGFEVVKLLMYLSSSLNPVLYAFQSSNYRNGFKMSLPCLFGLRVRVSAENSRQVSLANIQA</sequence>
<evidence type="ECO:0000256" key="11">
    <source>
        <dbReference type="SAM" id="Phobius"/>
    </source>
</evidence>
<evidence type="ECO:0000256" key="3">
    <source>
        <dbReference type="ARBA" id="ARBA00022692"/>
    </source>
</evidence>
<gene>
    <name evidence="13" type="ORF">pdam_00023691</name>
</gene>
<dbReference type="Proteomes" id="UP000275408">
    <property type="component" value="Unassembled WGS sequence"/>
</dbReference>
<dbReference type="InterPro" id="IPR000611">
    <property type="entry name" value="NPY_rcpt"/>
</dbReference>
<dbReference type="CDD" id="cd00637">
    <property type="entry name" value="7tm_classA_rhodopsin-like"/>
    <property type="match status" value="1"/>
</dbReference>
<evidence type="ECO:0000313" key="14">
    <source>
        <dbReference type="Proteomes" id="UP000275408"/>
    </source>
</evidence>
<evidence type="ECO:0000256" key="9">
    <source>
        <dbReference type="RuleBase" id="RU000688"/>
    </source>
</evidence>
<evidence type="ECO:0000256" key="10">
    <source>
        <dbReference type="SAM" id="MobiDB-lite"/>
    </source>
</evidence>
<feature type="region of interest" description="Disordered" evidence="10">
    <location>
        <begin position="1"/>
        <end position="20"/>
    </location>
</feature>
<reference evidence="13 14" key="1">
    <citation type="journal article" date="2018" name="Sci. Rep.">
        <title>Comparative analysis of the Pocillopora damicornis genome highlights role of immune system in coral evolution.</title>
        <authorList>
            <person name="Cunning R."/>
            <person name="Bay R.A."/>
            <person name="Gillette P."/>
            <person name="Baker A.C."/>
            <person name="Traylor-Knowles N."/>
        </authorList>
    </citation>
    <scope>NUCLEOTIDE SEQUENCE [LARGE SCALE GENOMIC DNA]</scope>
    <source>
        <strain evidence="13">RSMAS</strain>
        <tissue evidence="13">Whole animal</tissue>
    </source>
</reference>
<evidence type="ECO:0000256" key="4">
    <source>
        <dbReference type="ARBA" id="ARBA00022989"/>
    </source>
</evidence>
<dbReference type="GO" id="GO:0004983">
    <property type="term" value="F:neuropeptide Y receptor activity"/>
    <property type="evidence" value="ECO:0007669"/>
    <property type="project" value="InterPro"/>
</dbReference>
<dbReference type="Gene3D" id="1.20.1070.10">
    <property type="entry name" value="Rhodopsin 7-helix transmembrane proteins"/>
    <property type="match status" value="1"/>
</dbReference>
<feature type="domain" description="G-protein coupled receptors family 1 profile" evidence="12">
    <location>
        <begin position="97"/>
        <end position="359"/>
    </location>
</feature>
<feature type="transmembrane region" description="Helical" evidence="11">
    <location>
        <begin position="200"/>
        <end position="220"/>
    </location>
</feature>
<dbReference type="InterPro" id="IPR000276">
    <property type="entry name" value="GPCR_Rhodpsn"/>
</dbReference>
<keyword evidence="4 11" id="KW-1133">Transmembrane helix</keyword>
<dbReference type="PANTHER" id="PTHR45695">
    <property type="entry name" value="LEUCOKININ RECEPTOR-RELATED"/>
    <property type="match status" value="1"/>
</dbReference>
<dbReference type="PROSITE" id="PS50262">
    <property type="entry name" value="G_PROTEIN_RECEP_F1_2"/>
    <property type="match status" value="1"/>
</dbReference>
<feature type="transmembrane region" description="Helical" evidence="11">
    <location>
        <begin position="296"/>
        <end position="323"/>
    </location>
</feature>
<keyword evidence="8 9" id="KW-0807">Transducer</keyword>